<reference evidence="1" key="1">
    <citation type="journal article" date="2021" name="Proc. Natl. Acad. Sci. U.S.A.">
        <title>A Catalog of Tens of Thousands of Viruses from Human Metagenomes Reveals Hidden Associations with Chronic Diseases.</title>
        <authorList>
            <person name="Tisza M.J."/>
            <person name="Buck C.B."/>
        </authorList>
    </citation>
    <scope>NUCLEOTIDE SEQUENCE</scope>
    <source>
        <strain evidence="1">Ct5jB2</strain>
    </source>
</reference>
<dbReference type="EMBL" id="BK015927">
    <property type="protein sequence ID" value="DAF85497.1"/>
    <property type="molecule type" value="Genomic_DNA"/>
</dbReference>
<name>A0A8S5TTG6_9CAUD</name>
<protein>
    <submittedName>
        <fullName evidence="1">Uncharacterized protein</fullName>
    </submittedName>
</protein>
<accession>A0A8S5TTG6</accession>
<evidence type="ECO:0000313" key="1">
    <source>
        <dbReference type="EMBL" id="DAF85497.1"/>
    </source>
</evidence>
<sequence length="212" mass="25096">MHQRQNSRKHLKIKSTNNSEVKHMKNYIVDDMATLADDIIFELDHQSKIFKNISVIGHYEDIEPIIKELARYDDVYFISLEIGLCGVVEYDDEYILSINNEYEVFVEPAKRNDKYFNYDSEVLYIFSDCSSRLIHCNLNKNAEVYEVDYADEVEEDYEDELIDDIDDGKYVVVKSNLSDDEIKDLLGRVRDNLNHMDECFAEMDRIREIFGW</sequence>
<proteinExistence type="predicted"/>
<organism evidence="1">
    <name type="scientific">Siphoviridae sp. ct5jB2</name>
    <dbReference type="NCBI Taxonomy" id="2825337"/>
    <lineage>
        <taxon>Viruses</taxon>
        <taxon>Duplodnaviria</taxon>
        <taxon>Heunggongvirae</taxon>
        <taxon>Uroviricota</taxon>
        <taxon>Caudoviricetes</taxon>
    </lineage>
</organism>